<proteinExistence type="predicted"/>
<evidence type="ECO:0000313" key="2">
    <source>
        <dbReference type="EMBL" id="KTC98670.1"/>
    </source>
</evidence>
<dbReference type="RefSeq" id="WP_058526002.1">
    <property type="nucleotide sequence ID" value="NZ_CAAAHY010000008.1"/>
</dbReference>
<keyword evidence="1" id="KW-0472">Membrane</keyword>
<evidence type="ECO:0000256" key="1">
    <source>
        <dbReference type="SAM" id="Phobius"/>
    </source>
</evidence>
<keyword evidence="1" id="KW-1133">Transmembrane helix</keyword>
<name>A0A0W0TT70_LEGER</name>
<sequence length="62" mass="7010">MKRLFFFLLSMAFPWLVLLIKDNPGGAVMALIMQASIIGWIPASMWAMRVLKESEKKPASAR</sequence>
<dbReference type="AlphaFoldDB" id="A0A0W0TT70"/>
<keyword evidence="3" id="KW-1185">Reference proteome</keyword>
<evidence type="ECO:0008006" key="4">
    <source>
        <dbReference type="Google" id="ProtNLM"/>
    </source>
</evidence>
<gene>
    <name evidence="2" type="ORF">Lery_0834</name>
</gene>
<organism evidence="2 3">
    <name type="scientific">Legionella erythra</name>
    <dbReference type="NCBI Taxonomy" id="448"/>
    <lineage>
        <taxon>Bacteria</taxon>
        <taxon>Pseudomonadati</taxon>
        <taxon>Pseudomonadota</taxon>
        <taxon>Gammaproteobacteria</taxon>
        <taxon>Legionellales</taxon>
        <taxon>Legionellaceae</taxon>
        <taxon>Legionella</taxon>
    </lineage>
</organism>
<accession>A0A0W0TT70</accession>
<dbReference type="OrthoDB" id="9810121at2"/>
<feature type="transmembrane region" description="Helical" evidence="1">
    <location>
        <begin position="29"/>
        <end position="48"/>
    </location>
</feature>
<dbReference type="STRING" id="448.Lery_0834"/>
<protein>
    <recommendedName>
        <fullName evidence="4">Proteolipid membrane potential modulator</fullName>
    </recommendedName>
</protein>
<keyword evidence="1" id="KW-0812">Transmembrane</keyword>
<evidence type="ECO:0000313" key="3">
    <source>
        <dbReference type="Proteomes" id="UP000054773"/>
    </source>
</evidence>
<dbReference type="EMBL" id="LNYA01000018">
    <property type="protein sequence ID" value="KTC98670.1"/>
    <property type="molecule type" value="Genomic_DNA"/>
</dbReference>
<comment type="caution">
    <text evidence="2">The sequence shown here is derived from an EMBL/GenBank/DDBJ whole genome shotgun (WGS) entry which is preliminary data.</text>
</comment>
<dbReference type="Proteomes" id="UP000054773">
    <property type="component" value="Unassembled WGS sequence"/>
</dbReference>
<reference evidence="2 3" key="1">
    <citation type="submission" date="2015-11" db="EMBL/GenBank/DDBJ databases">
        <title>Genomic analysis of 38 Legionella species identifies large and diverse effector repertoires.</title>
        <authorList>
            <person name="Burstein D."/>
            <person name="Amaro F."/>
            <person name="Zusman T."/>
            <person name="Lifshitz Z."/>
            <person name="Cohen O."/>
            <person name="Gilbert J.A."/>
            <person name="Pupko T."/>
            <person name="Shuman H.A."/>
            <person name="Segal G."/>
        </authorList>
    </citation>
    <scope>NUCLEOTIDE SEQUENCE [LARGE SCALE GENOMIC DNA]</scope>
    <source>
        <strain evidence="2 3">SE-32A-C8</strain>
    </source>
</reference>
<dbReference type="PATRIC" id="fig|448.7.peg.872"/>